<sequence length="88" mass="9127">MTTHWNAAHAGEDPEAAGNQEAGRPSGGQSSGSGQGARSGDEPWNGYVVPDTEQTRVGWAPPADDAWPASRPMGPPASTYPALRRAVD</sequence>
<name>A0ABW3BI97_9ACTN</name>
<dbReference type="Proteomes" id="UP001596956">
    <property type="component" value="Unassembled WGS sequence"/>
</dbReference>
<protein>
    <submittedName>
        <fullName evidence="2">Uncharacterized protein</fullName>
    </submittedName>
</protein>
<accession>A0ABW3BI97</accession>
<comment type="caution">
    <text evidence="2">The sequence shown here is derived from an EMBL/GenBank/DDBJ whole genome shotgun (WGS) entry which is preliminary data.</text>
</comment>
<feature type="region of interest" description="Disordered" evidence="1">
    <location>
        <begin position="1"/>
        <end position="88"/>
    </location>
</feature>
<feature type="compositionally biased region" description="Low complexity" evidence="1">
    <location>
        <begin position="59"/>
        <end position="69"/>
    </location>
</feature>
<feature type="compositionally biased region" description="Gly residues" evidence="1">
    <location>
        <begin position="25"/>
        <end position="37"/>
    </location>
</feature>
<proteinExistence type="predicted"/>
<feature type="non-terminal residue" evidence="2">
    <location>
        <position position="88"/>
    </location>
</feature>
<evidence type="ECO:0000256" key="1">
    <source>
        <dbReference type="SAM" id="MobiDB-lite"/>
    </source>
</evidence>
<keyword evidence="3" id="KW-1185">Reference proteome</keyword>
<evidence type="ECO:0000313" key="3">
    <source>
        <dbReference type="Proteomes" id="UP001596956"/>
    </source>
</evidence>
<gene>
    <name evidence="2" type="ORF">ACFQZU_14425</name>
</gene>
<dbReference type="EMBL" id="JBHTHR010000492">
    <property type="protein sequence ID" value="MFD0802504.1"/>
    <property type="molecule type" value="Genomic_DNA"/>
</dbReference>
<evidence type="ECO:0000313" key="2">
    <source>
        <dbReference type="EMBL" id="MFD0802504.1"/>
    </source>
</evidence>
<organism evidence="2 3">
    <name type="scientific">Streptomonospora algeriensis</name>
    <dbReference type="NCBI Taxonomy" id="995084"/>
    <lineage>
        <taxon>Bacteria</taxon>
        <taxon>Bacillati</taxon>
        <taxon>Actinomycetota</taxon>
        <taxon>Actinomycetes</taxon>
        <taxon>Streptosporangiales</taxon>
        <taxon>Nocardiopsidaceae</taxon>
        <taxon>Streptomonospora</taxon>
    </lineage>
</organism>
<reference evidence="3" key="1">
    <citation type="journal article" date="2019" name="Int. J. Syst. Evol. Microbiol.">
        <title>The Global Catalogue of Microorganisms (GCM) 10K type strain sequencing project: providing services to taxonomists for standard genome sequencing and annotation.</title>
        <authorList>
            <consortium name="The Broad Institute Genomics Platform"/>
            <consortium name="The Broad Institute Genome Sequencing Center for Infectious Disease"/>
            <person name="Wu L."/>
            <person name="Ma J."/>
        </authorList>
    </citation>
    <scope>NUCLEOTIDE SEQUENCE [LARGE SCALE GENOMIC DNA]</scope>
    <source>
        <strain evidence="3">CCUG 63369</strain>
    </source>
</reference>